<dbReference type="AlphaFoldDB" id="A0A9P5PQH3"/>
<dbReference type="InterPro" id="IPR002575">
    <property type="entry name" value="Aminoglycoside_PTrfase"/>
</dbReference>
<comment type="caution">
    <text evidence="2">The sequence shown here is derived from an EMBL/GenBank/DDBJ whole genome shotgun (WGS) entry which is preliminary data.</text>
</comment>
<dbReference type="OrthoDB" id="10003767at2759"/>
<organism evidence="2 3">
    <name type="scientific">Rhodocollybia butyracea</name>
    <dbReference type="NCBI Taxonomy" id="206335"/>
    <lineage>
        <taxon>Eukaryota</taxon>
        <taxon>Fungi</taxon>
        <taxon>Dikarya</taxon>
        <taxon>Basidiomycota</taxon>
        <taxon>Agaricomycotina</taxon>
        <taxon>Agaricomycetes</taxon>
        <taxon>Agaricomycetidae</taxon>
        <taxon>Agaricales</taxon>
        <taxon>Marasmiineae</taxon>
        <taxon>Omphalotaceae</taxon>
        <taxon>Rhodocollybia</taxon>
    </lineage>
</organism>
<proteinExistence type="predicted"/>
<dbReference type="InterPro" id="IPR011009">
    <property type="entry name" value="Kinase-like_dom_sf"/>
</dbReference>
<dbReference type="Gene3D" id="1.10.510.10">
    <property type="entry name" value="Transferase(Phosphotransferase) domain 1"/>
    <property type="match status" value="1"/>
</dbReference>
<dbReference type="Proteomes" id="UP000772434">
    <property type="component" value="Unassembled WGS sequence"/>
</dbReference>
<dbReference type="Pfam" id="PF01636">
    <property type="entry name" value="APH"/>
    <property type="match status" value="1"/>
</dbReference>
<accession>A0A9P5PQH3</accession>
<reference evidence="2" key="1">
    <citation type="submission" date="2020-11" db="EMBL/GenBank/DDBJ databases">
        <authorList>
            <consortium name="DOE Joint Genome Institute"/>
            <person name="Ahrendt S."/>
            <person name="Riley R."/>
            <person name="Andreopoulos W."/>
            <person name="Labutti K."/>
            <person name="Pangilinan J."/>
            <person name="Ruiz-Duenas F.J."/>
            <person name="Barrasa J.M."/>
            <person name="Sanchez-Garcia M."/>
            <person name="Camarero S."/>
            <person name="Miyauchi S."/>
            <person name="Serrano A."/>
            <person name="Linde D."/>
            <person name="Babiker R."/>
            <person name="Drula E."/>
            <person name="Ayuso-Fernandez I."/>
            <person name="Pacheco R."/>
            <person name="Padilla G."/>
            <person name="Ferreira P."/>
            <person name="Barriuso J."/>
            <person name="Kellner H."/>
            <person name="Castanera R."/>
            <person name="Alfaro M."/>
            <person name="Ramirez L."/>
            <person name="Pisabarro A.G."/>
            <person name="Kuo A."/>
            <person name="Tritt A."/>
            <person name="Lipzen A."/>
            <person name="He G."/>
            <person name="Yan M."/>
            <person name="Ng V."/>
            <person name="Cullen D."/>
            <person name="Martin F."/>
            <person name="Rosso M.-N."/>
            <person name="Henrissat B."/>
            <person name="Hibbett D."/>
            <person name="Martinez A.T."/>
            <person name="Grigoriev I.V."/>
        </authorList>
    </citation>
    <scope>NUCLEOTIDE SEQUENCE</scope>
    <source>
        <strain evidence="2">AH 40177</strain>
    </source>
</reference>
<name>A0A9P5PQH3_9AGAR</name>
<evidence type="ECO:0000313" key="2">
    <source>
        <dbReference type="EMBL" id="KAF9068168.1"/>
    </source>
</evidence>
<evidence type="ECO:0000313" key="3">
    <source>
        <dbReference type="Proteomes" id="UP000772434"/>
    </source>
</evidence>
<evidence type="ECO:0000259" key="1">
    <source>
        <dbReference type="Pfam" id="PF01636"/>
    </source>
</evidence>
<protein>
    <recommendedName>
        <fullName evidence="1">Aminoglycoside phosphotransferase domain-containing protein</fullName>
    </recommendedName>
</protein>
<sequence>MVEAQGETLGKLLKGQPTSGVESLLNQWIPKIAAEAARVANAYGIYHGDLHDGNIVIETETGRVTLIDWAYYFIRGQPGFEDDVTVIQKSLKLDLEILWLGI</sequence>
<dbReference type="SUPFAM" id="SSF56112">
    <property type="entry name" value="Protein kinase-like (PK-like)"/>
    <property type="match status" value="1"/>
</dbReference>
<keyword evidence="3" id="KW-1185">Reference proteome</keyword>
<feature type="domain" description="Aminoglycoside phosphotransferase" evidence="1">
    <location>
        <begin position="32"/>
        <end position="71"/>
    </location>
</feature>
<dbReference type="EMBL" id="JADNRY010000064">
    <property type="protein sequence ID" value="KAF9068168.1"/>
    <property type="molecule type" value="Genomic_DNA"/>
</dbReference>
<gene>
    <name evidence="2" type="ORF">BDP27DRAFT_1327728</name>
</gene>